<dbReference type="SUPFAM" id="SSF46689">
    <property type="entry name" value="Homeodomain-like"/>
    <property type="match status" value="1"/>
</dbReference>
<accession>A0ABT4XTV8</accession>
<dbReference type="Pfam" id="PF00440">
    <property type="entry name" value="TetR_N"/>
    <property type="match status" value="1"/>
</dbReference>
<protein>
    <submittedName>
        <fullName evidence="6">TetR/AcrR family transcriptional regulator</fullName>
    </submittedName>
</protein>
<keyword evidence="1" id="KW-0805">Transcription regulation</keyword>
<dbReference type="PANTHER" id="PTHR30055">
    <property type="entry name" value="HTH-TYPE TRANSCRIPTIONAL REGULATOR RUTR"/>
    <property type="match status" value="1"/>
</dbReference>
<dbReference type="Gene3D" id="1.10.357.10">
    <property type="entry name" value="Tetracycline Repressor, domain 2"/>
    <property type="match status" value="1"/>
</dbReference>
<dbReference type="Proteomes" id="UP001210720">
    <property type="component" value="Unassembled WGS sequence"/>
</dbReference>
<dbReference type="InterPro" id="IPR050109">
    <property type="entry name" value="HTH-type_TetR-like_transc_reg"/>
</dbReference>
<evidence type="ECO:0000256" key="2">
    <source>
        <dbReference type="ARBA" id="ARBA00023125"/>
    </source>
</evidence>
<feature type="domain" description="HTH tetR-type" evidence="5">
    <location>
        <begin position="11"/>
        <end position="71"/>
    </location>
</feature>
<dbReference type="InterPro" id="IPR009057">
    <property type="entry name" value="Homeodomain-like_sf"/>
</dbReference>
<evidence type="ECO:0000256" key="1">
    <source>
        <dbReference type="ARBA" id="ARBA00023015"/>
    </source>
</evidence>
<proteinExistence type="predicted"/>
<dbReference type="PANTHER" id="PTHR30055:SF234">
    <property type="entry name" value="HTH-TYPE TRANSCRIPTIONAL REGULATOR BETI"/>
    <property type="match status" value="1"/>
</dbReference>
<dbReference type="PRINTS" id="PR00455">
    <property type="entry name" value="HTHTETR"/>
</dbReference>
<evidence type="ECO:0000259" key="5">
    <source>
        <dbReference type="PROSITE" id="PS50977"/>
    </source>
</evidence>
<dbReference type="PROSITE" id="PS50977">
    <property type="entry name" value="HTH_TETR_2"/>
    <property type="match status" value="1"/>
</dbReference>
<name>A0ABT4XTV8_9RHOB</name>
<evidence type="ECO:0000256" key="4">
    <source>
        <dbReference type="PROSITE-ProRule" id="PRU00335"/>
    </source>
</evidence>
<keyword evidence="2 4" id="KW-0238">DNA-binding</keyword>
<dbReference type="InterPro" id="IPR023772">
    <property type="entry name" value="DNA-bd_HTH_TetR-type_CS"/>
</dbReference>
<dbReference type="EMBL" id="JAQIOY010000003">
    <property type="protein sequence ID" value="MDA7425392.1"/>
    <property type="molecule type" value="Genomic_DNA"/>
</dbReference>
<reference evidence="6 7" key="1">
    <citation type="submission" date="2023-01" db="EMBL/GenBank/DDBJ databases">
        <title>Thalassococcus onchidii sp. nov., isolated from a marine invertebrate from the South China Sea.</title>
        <authorList>
            <person name="Xu S."/>
            <person name="Liu Z."/>
            <person name="Xu Y."/>
        </authorList>
    </citation>
    <scope>NUCLEOTIDE SEQUENCE [LARGE SCALE GENOMIC DNA]</scope>
    <source>
        <strain evidence="6 7">KCTC 32084</strain>
    </source>
</reference>
<evidence type="ECO:0000313" key="6">
    <source>
        <dbReference type="EMBL" id="MDA7425392.1"/>
    </source>
</evidence>
<keyword evidence="7" id="KW-1185">Reference proteome</keyword>
<sequence length="205" mass="22751">MRRTPSQKRSESTVDDISEAAIQLLDTAGVAKFTTNHVAERAGVSIGSLYRYFPDKGAILRHIVRREIKKMRTRALAIIAGSQASDAKTLIDEIVVHSVQNFGGRDAVVFQIRSLIEDDNALLQEIRDAQIEVVQNLHEKMMDIAEKRRSSMSKAALAAAVDAFTTAVQTLAKHSSDKSVDPETRKRLIFSLLTALSEEEPKSQY</sequence>
<dbReference type="PROSITE" id="PS01081">
    <property type="entry name" value="HTH_TETR_1"/>
    <property type="match status" value="1"/>
</dbReference>
<organism evidence="6 7">
    <name type="scientific">Thalassococcus lentus</name>
    <dbReference type="NCBI Taxonomy" id="1210524"/>
    <lineage>
        <taxon>Bacteria</taxon>
        <taxon>Pseudomonadati</taxon>
        <taxon>Pseudomonadota</taxon>
        <taxon>Alphaproteobacteria</taxon>
        <taxon>Rhodobacterales</taxon>
        <taxon>Roseobacteraceae</taxon>
        <taxon>Thalassococcus</taxon>
    </lineage>
</organism>
<dbReference type="InterPro" id="IPR001647">
    <property type="entry name" value="HTH_TetR"/>
</dbReference>
<comment type="caution">
    <text evidence="6">The sequence shown here is derived from an EMBL/GenBank/DDBJ whole genome shotgun (WGS) entry which is preliminary data.</text>
</comment>
<feature type="DNA-binding region" description="H-T-H motif" evidence="4">
    <location>
        <begin position="34"/>
        <end position="53"/>
    </location>
</feature>
<evidence type="ECO:0000313" key="7">
    <source>
        <dbReference type="Proteomes" id="UP001210720"/>
    </source>
</evidence>
<evidence type="ECO:0000256" key="3">
    <source>
        <dbReference type="ARBA" id="ARBA00023163"/>
    </source>
</evidence>
<dbReference type="RefSeq" id="WP_271432731.1">
    <property type="nucleotide sequence ID" value="NZ_JAQIOY010000003.1"/>
</dbReference>
<keyword evidence="3" id="KW-0804">Transcription</keyword>
<gene>
    <name evidence="6" type="ORF">PFY00_11690</name>
</gene>